<comment type="caution">
    <text evidence="1">The sequence shown here is derived from an EMBL/GenBank/DDBJ whole genome shotgun (WGS) entry which is preliminary data.</text>
</comment>
<proteinExistence type="predicted"/>
<keyword evidence="2" id="KW-1185">Reference proteome</keyword>
<organism evidence="1 2">
    <name type="scientific">Tenebrio molitor</name>
    <name type="common">Yellow mealworm beetle</name>
    <dbReference type="NCBI Taxonomy" id="7067"/>
    <lineage>
        <taxon>Eukaryota</taxon>
        <taxon>Metazoa</taxon>
        <taxon>Ecdysozoa</taxon>
        <taxon>Arthropoda</taxon>
        <taxon>Hexapoda</taxon>
        <taxon>Insecta</taxon>
        <taxon>Pterygota</taxon>
        <taxon>Neoptera</taxon>
        <taxon>Endopterygota</taxon>
        <taxon>Coleoptera</taxon>
        <taxon>Polyphaga</taxon>
        <taxon>Cucujiformia</taxon>
        <taxon>Tenebrionidae</taxon>
        <taxon>Tenebrio</taxon>
    </lineage>
</organism>
<protein>
    <submittedName>
        <fullName evidence="1">Uncharacterized protein</fullName>
    </submittedName>
</protein>
<dbReference type="EMBL" id="JABDTM020027505">
    <property type="protein sequence ID" value="KAH0810395.1"/>
    <property type="molecule type" value="Genomic_DNA"/>
</dbReference>
<name>A0A8J6L7B1_TENMO</name>
<accession>A0A8J6L7B1</accession>
<sequence>MPQFLSDQIVLQQSSPFGQCTLGNGLLLNWSAERIATFWTTCGSASLRPIGVKPATENRPYLPNALTQDPIKRSQTATDKLRLELIQRLEWFALRNRRRRGCHLGLLAQPFRKPRLGVEARVWCAGCRRYHGTQRVSFSFMGENANFIICISRKSGAILLNGGRTRNWSRRPVRETKPKRYQISRAADQCSVRRRWERTLSAFRDPAHVCPDLYDDSKAVGEEERVLCPVLASKSPSAADFRGDNFTSIVLKSSSPGVSGLGRKVAIFRFLSIVRAISVESEYPLIKFETMRFLHLTARSDTATVWSTEIQEEVRERAILSLSVLQNPYSAQSQSRLLKDLTCILT</sequence>
<reference evidence="1" key="2">
    <citation type="submission" date="2021-08" db="EMBL/GenBank/DDBJ databases">
        <authorList>
            <person name="Eriksson T."/>
        </authorList>
    </citation>
    <scope>NUCLEOTIDE SEQUENCE</scope>
    <source>
        <strain evidence="1">Stoneville</strain>
        <tissue evidence="1">Whole head</tissue>
    </source>
</reference>
<gene>
    <name evidence="1" type="ORF">GEV33_012397</name>
</gene>
<dbReference type="Proteomes" id="UP000719412">
    <property type="component" value="Unassembled WGS sequence"/>
</dbReference>
<evidence type="ECO:0000313" key="2">
    <source>
        <dbReference type="Proteomes" id="UP000719412"/>
    </source>
</evidence>
<evidence type="ECO:0000313" key="1">
    <source>
        <dbReference type="EMBL" id="KAH0810395.1"/>
    </source>
</evidence>
<dbReference type="AlphaFoldDB" id="A0A8J6L7B1"/>
<reference evidence="1" key="1">
    <citation type="journal article" date="2020" name="J Insects Food Feed">
        <title>The yellow mealworm (Tenebrio molitor) genome: a resource for the emerging insects as food and feed industry.</title>
        <authorList>
            <person name="Eriksson T."/>
            <person name="Andere A."/>
            <person name="Kelstrup H."/>
            <person name="Emery V."/>
            <person name="Picard C."/>
        </authorList>
    </citation>
    <scope>NUCLEOTIDE SEQUENCE</scope>
    <source>
        <strain evidence="1">Stoneville</strain>
        <tissue evidence="1">Whole head</tissue>
    </source>
</reference>